<dbReference type="Proteomes" id="UP000694385">
    <property type="component" value="Unassembled WGS sequence"/>
</dbReference>
<dbReference type="PANTHER" id="PTHR46717">
    <property type="entry name" value="E3 UBIQUITIN-PROTEIN LIGASE RNF180"/>
    <property type="match status" value="1"/>
</dbReference>
<evidence type="ECO:0000256" key="18">
    <source>
        <dbReference type="ARBA" id="ARBA00062709"/>
    </source>
</evidence>
<dbReference type="Pfam" id="PF00097">
    <property type="entry name" value="zf-C3HC4"/>
    <property type="match status" value="1"/>
</dbReference>
<evidence type="ECO:0000256" key="11">
    <source>
        <dbReference type="ARBA" id="ARBA00022786"/>
    </source>
</evidence>
<evidence type="ECO:0000256" key="22">
    <source>
        <dbReference type="PROSITE-ProRule" id="PRU00175"/>
    </source>
</evidence>
<keyword evidence="8" id="KW-0812">Transmembrane</keyword>
<reference evidence="24" key="1">
    <citation type="submission" date="2025-08" db="UniProtKB">
        <authorList>
            <consortium name="Ensembl"/>
        </authorList>
    </citation>
    <scope>IDENTIFICATION</scope>
</reference>
<evidence type="ECO:0000256" key="10">
    <source>
        <dbReference type="ARBA" id="ARBA00022771"/>
    </source>
</evidence>
<evidence type="ECO:0000259" key="23">
    <source>
        <dbReference type="PROSITE" id="PS50089"/>
    </source>
</evidence>
<evidence type="ECO:0000256" key="5">
    <source>
        <dbReference type="ARBA" id="ARBA00012483"/>
    </source>
</evidence>
<keyword evidence="6" id="KW-0597">Phosphoprotein</keyword>
<evidence type="ECO:0000256" key="15">
    <source>
        <dbReference type="ARBA" id="ARBA00023136"/>
    </source>
</evidence>
<dbReference type="GO" id="GO:0031624">
    <property type="term" value="F:ubiquitin conjugating enzyme binding"/>
    <property type="evidence" value="ECO:0007669"/>
    <property type="project" value="Ensembl"/>
</dbReference>
<accession>A0A8C5P0D7</accession>
<evidence type="ECO:0000256" key="2">
    <source>
        <dbReference type="ARBA" id="ARBA00004259"/>
    </source>
</evidence>
<evidence type="ECO:0000256" key="20">
    <source>
        <dbReference type="ARBA" id="ARBA00079826"/>
    </source>
</evidence>
<reference evidence="24" key="2">
    <citation type="submission" date="2025-09" db="UniProtKB">
        <authorList>
            <consortium name="Ensembl"/>
        </authorList>
    </citation>
    <scope>IDENTIFICATION</scope>
</reference>
<dbReference type="InterPro" id="IPR017907">
    <property type="entry name" value="Znf_RING_CS"/>
</dbReference>
<dbReference type="GO" id="GO:0000209">
    <property type="term" value="P:protein polyubiquitination"/>
    <property type="evidence" value="ECO:0007669"/>
    <property type="project" value="Ensembl"/>
</dbReference>
<dbReference type="InterPro" id="IPR018957">
    <property type="entry name" value="Znf_C3HC4_RING-type"/>
</dbReference>
<dbReference type="GO" id="GO:0032436">
    <property type="term" value="P:positive regulation of proteasomal ubiquitin-dependent protein catabolic process"/>
    <property type="evidence" value="ECO:0007669"/>
    <property type="project" value="Ensembl"/>
</dbReference>
<comment type="catalytic activity">
    <reaction evidence="1">
        <text>S-ubiquitinyl-[E2 ubiquitin-conjugating enzyme]-L-cysteine + [acceptor protein]-L-lysine = [E2 ubiquitin-conjugating enzyme]-L-cysteine + N(6)-ubiquitinyl-[acceptor protein]-L-lysine.</text>
        <dbReference type="EC" id="2.3.2.27"/>
    </reaction>
</comment>
<evidence type="ECO:0000256" key="21">
    <source>
        <dbReference type="ARBA" id="ARBA00080502"/>
    </source>
</evidence>
<keyword evidence="15" id="KW-0472">Membrane</keyword>
<evidence type="ECO:0000256" key="8">
    <source>
        <dbReference type="ARBA" id="ARBA00022692"/>
    </source>
</evidence>
<dbReference type="Ensembl" id="ENSJJAT00000019406.1">
    <property type="protein sequence ID" value="ENSJJAP00000012921.1"/>
    <property type="gene ID" value="ENSJJAG00000015830.1"/>
</dbReference>
<evidence type="ECO:0000256" key="12">
    <source>
        <dbReference type="ARBA" id="ARBA00022824"/>
    </source>
</evidence>
<dbReference type="GO" id="GO:0008270">
    <property type="term" value="F:zinc ion binding"/>
    <property type="evidence" value="ECO:0007669"/>
    <property type="project" value="UniProtKB-KW"/>
</dbReference>
<evidence type="ECO:0000256" key="19">
    <source>
        <dbReference type="ARBA" id="ARBA00067421"/>
    </source>
</evidence>
<dbReference type="GO" id="GO:0042428">
    <property type="term" value="P:serotonin metabolic process"/>
    <property type="evidence" value="ECO:0007669"/>
    <property type="project" value="Ensembl"/>
</dbReference>
<dbReference type="InterPro" id="IPR045790">
    <property type="entry name" value="RNF180_C"/>
</dbReference>
<keyword evidence="12" id="KW-0256">Endoplasmic reticulum</keyword>
<keyword evidence="9" id="KW-0479">Metal-binding</keyword>
<keyword evidence="7" id="KW-0808">Transferase</keyword>
<comment type="subcellular location">
    <subcellularLocation>
        <location evidence="3">Endoplasmic reticulum membrane</location>
        <topology evidence="3">Single-pass membrane protein</topology>
    </subcellularLocation>
    <subcellularLocation>
        <location evidence="2">Nucleus envelope</location>
    </subcellularLocation>
</comment>
<dbReference type="GO" id="GO:0005789">
    <property type="term" value="C:endoplasmic reticulum membrane"/>
    <property type="evidence" value="ECO:0007669"/>
    <property type="project" value="UniProtKB-SubCell"/>
</dbReference>
<keyword evidence="10 22" id="KW-0863">Zinc-finger</keyword>
<gene>
    <name evidence="24" type="primary">Rnf180</name>
</gene>
<evidence type="ECO:0000313" key="24">
    <source>
        <dbReference type="Ensembl" id="ENSJJAP00000012921.1"/>
    </source>
</evidence>
<keyword evidence="14" id="KW-1133">Transmembrane helix</keyword>
<dbReference type="PANTHER" id="PTHR46717:SF1">
    <property type="entry name" value="E3 UBIQUITIN-PROTEIN LIGASE RNF180"/>
    <property type="match status" value="1"/>
</dbReference>
<evidence type="ECO:0000313" key="25">
    <source>
        <dbReference type="Proteomes" id="UP000694385"/>
    </source>
</evidence>
<dbReference type="GeneTree" id="ENSGT00950000182909"/>
<dbReference type="OMA" id="CETQTQR"/>
<proteinExistence type="predicted"/>
<dbReference type="PROSITE" id="PS50089">
    <property type="entry name" value="ZF_RING_2"/>
    <property type="match status" value="1"/>
</dbReference>
<evidence type="ECO:0000256" key="13">
    <source>
        <dbReference type="ARBA" id="ARBA00022833"/>
    </source>
</evidence>
<dbReference type="AlphaFoldDB" id="A0A8C5P0D7"/>
<dbReference type="GO" id="GO:0042415">
    <property type="term" value="P:norepinephrine metabolic process"/>
    <property type="evidence" value="ECO:0007669"/>
    <property type="project" value="Ensembl"/>
</dbReference>
<comment type="function">
    <text evidence="17">E3 ubiquitin-protein ligase which promotes polyubiquitination and degradation by the proteasome pathway of ZIC2.</text>
</comment>
<comment type="subunit">
    <text evidence="18">Interacts with ZIC2.</text>
</comment>
<dbReference type="Gene3D" id="3.30.40.10">
    <property type="entry name" value="Zinc/RING finger domain, C3HC4 (zinc finger)"/>
    <property type="match status" value="1"/>
</dbReference>
<protein>
    <recommendedName>
        <fullName evidence="19">E3 ubiquitin-protein ligase RNF180</fullName>
        <ecNumber evidence="5">2.3.2.27</ecNumber>
    </recommendedName>
    <alternativeName>
        <fullName evidence="21">RING finger protein 180</fullName>
    </alternativeName>
    <alternativeName>
        <fullName evidence="20">RING-type E3 ubiquitin transferase RNF180</fullName>
    </alternativeName>
</protein>
<keyword evidence="25" id="KW-1185">Reference proteome</keyword>
<keyword evidence="16" id="KW-0539">Nucleus</keyword>
<name>A0A8C5P0D7_JACJA</name>
<evidence type="ECO:0000256" key="16">
    <source>
        <dbReference type="ARBA" id="ARBA00023242"/>
    </source>
</evidence>
<feature type="domain" description="RING-type" evidence="23">
    <location>
        <begin position="424"/>
        <end position="466"/>
    </location>
</feature>
<evidence type="ECO:0000256" key="1">
    <source>
        <dbReference type="ARBA" id="ARBA00000900"/>
    </source>
</evidence>
<evidence type="ECO:0000256" key="9">
    <source>
        <dbReference type="ARBA" id="ARBA00022723"/>
    </source>
</evidence>
<dbReference type="FunFam" id="3.30.40.10:FF:000316">
    <property type="entry name" value="E3 ubiquitin-protein ligase RNF180"/>
    <property type="match status" value="1"/>
</dbReference>
<evidence type="ECO:0000256" key="3">
    <source>
        <dbReference type="ARBA" id="ARBA00004389"/>
    </source>
</evidence>
<dbReference type="GO" id="GO:0061630">
    <property type="term" value="F:ubiquitin protein ligase activity"/>
    <property type="evidence" value="ECO:0007669"/>
    <property type="project" value="UniProtKB-EC"/>
</dbReference>
<dbReference type="InterPro" id="IPR033263">
    <property type="entry name" value="RNF180"/>
</dbReference>
<comment type="pathway">
    <text evidence="4">Protein modification; protein ubiquitination.</text>
</comment>
<organism evidence="24 25">
    <name type="scientific">Jaculus jaculus</name>
    <name type="common">Lesser Egyptian jerboa</name>
    <dbReference type="NCBI Taxonomy" id="51337"/>
    <lineage>
        <taxon>Eukaryota</taxon>
        <taxon>Metazoa</taxon>
        <taxon>Chordata</taxon>
        <taxon>Craniata</taxon>
        <taxon>Vertebrata</taxon>
        <taxon>Euteleostomi</taxon>
        <taxon>Mammalia</taxon>
        <taxon>Eutheria</taxon>
        <taxon>Euarchontoglires</taxon>
        <taxon>Glires</taxon>
        <taxon>Rodentia</taxon>
        <taxon>Myomorpha</taxon>
        <taxon>Dipodoidea</taxon>
        <taxon>Dipodidae</taxon>
        <taxon>Dipodinae</taxon>
        <taxon>Jaculus</taxon>
    </lineage>
</organism>
<dbReference type="SMART" id="SM00184">
    <property type="entry name" value="RING"/>
    <property type="match status" value="1"/>
</dbReference>
<dbReference type="SUPFAM" id="SSF57850">
    <property type="entry name" value="RING/U-box"/>
    <property type="match status" value="1"/>
</dbReference>
<dbReference type="Pfam" id="PF19332">
    <property type="entry name" value="RNF180_C"/>
    <property type="match status" value="1"/>
</dbReference>
<evidence type="ECO:0000256" key="17">
    <source>
        <dbReference type="ARBA" id="ARBA00058659"/>
    </source>
</evidence>
<evidence type="ECO:0000256" key="7">
    <source>
        <dbReference type="ARBA" id="ARBA00022679"/>
    </source>
</evidence>
<dbReference type="GO" id="GO:0031398">
    <property type="term" value="P:positive regulation of protein ubiquitination"/>
    <property type="evidence" value="ECO:0007669"/>
    <property type="project" value="Ensembl"/>
</dbReference>
<dbReference type="GO" id="GO:0030534">
    <property type="term" value="P:adult behavior"/>
    <property type="evidence" value="ECO:0007669"/>
    <property type="project" value="Ensembl"/>
</dbReference>
<keyword evidence="11" id="KW-0833">Ubl conjugation pathway</keyword>
<dbReference type="GO" id="GO:0005635">
    <property type="term" value="C:nuclear envelope"/>
    <property type="evidence" value="ECO:0007669"/>
    <property type="project" value="UniProtKB-SubCell"/>
</dbReference>
<dbReference type="InterPro" id="IPR013083">
    <property type="entry name" value="Znf_RING/FYVE/PHD"/>
</dbReference>
<dbReference type="EC" id="2.3.2.27" evidence="5"/>
<dbReference type="InterPro" id="IPR001841">
    <property type="entry name" value="Znf_RING"/>
</dbReference>
<keyword evidence="13" id="KW-0862">Zinc</keyword>
<dbReference type="PROSITE" id="PS00518">
    <property type="entry name" value="ZF_RING_1"/>
    <property type="match status" value="1"/>
</dbReference>
<dbReference type="CDD" id="cd16554">
    <property type="entry name" value="RING-HC_RNF180"/>
    <property type="match status" value="1"/>
</dbReference>
<sequence length="518" mass="58416">MRSEESVIENPNQEEISILRCWKCRKCIASSGCFMNYLENQVIKQDKHDSVDAGNICHVWHMNIEALPEWISCLIQKAQWTVGKLNCPFCGARLGGFNFVSTPKCSCGQLTAVHLSKSRTDCQPTEAGGLTRPSLKHLSHPGAQSGCDKEDWLTGGSSKTRNHRLFNMAQNNNGLGRLTDALCLEVRATYFEIKSEKSFFRASDPKYQLFVPQLVSGRCASRAFHRKSQSLDLNINEKLALLPTLYEIHSTATACPRVHETQPTDLSGPPLQAAKNSCAFHQPPSFDPNMLLQRLSVAPHEAQTQRGRDFPCGLEASSACSDHAFLMDVPAGRSMLETSEEEERLSPLDFLHPTSFPLGTMSCRLDPREQSKLRNLRRKQRRQERWLQTQGKYSGVGLLDHMTLSNEMSTDGDARSEEKDGYMCAVCLDVYFNPHMCHPCHHIFCEPCLRTLAKDNPASTPCPLCRTIISRVFFQTELNNATKTFFTKEYLKIKQSFQKSSSAKWPLPSCKKRFHLFG</sequence>
<evidence type="ECO:0000256" key="14">
    <source>
        <dbReference type="ARBA" id="ARBA00022989"/>
    </source>
</evidence>
<evidence type="ECO:0000256" key="6">
    <source>
        <dbReference type="ARBA" id="ARBA00022553"/>
    </source>
</evidence>
<evidence type="ECO:0000256" key="4">
    <source>
        <dbReference type="ARBA" id="ARBA00004906"/>
    </source>
</evidence>